<evidence type="ECO:0000313" key="12">
    <source>
        <dbReference type="EMBL" id="KIW03739.1"/>
    </source>
</evidence>
<dbReference type="CDD" id="cd05658">
    <property type="entry name" value="M18_DAP"/>
    <property type="match status" value="1"/>
</dbReference>
<evidence type="ECO:0000256" key="7">
    <source>
        <dbReference type="ARBA" id="ARBA00022723"/>
    </source>
</evidence>
<evidence type="ECO:0000256" key="4">
    <source>
        <dbReference type="ARBA" id="ARBA00011965"/>
    </source>
</evidence>
<dbReference type="InterPro" id="IPR023358">
    <property type="entry name" value="Peptidase_M18_dom2"/>
</dbReference>
<dbReference type="Gene3D" id="2.30.250.10">
    <property type="entry name" value="Aminopeptidase i, Domain 2"/>
    <property type="match status" value="1"/>
</dbReference>
<dbReference type="RefSeq" id="XP_016213608.1">
    <property type="nucleotide sequence ID" value="XM_016358507.1"/>
</dbReference>
<keyword evidence="13" id="KW-1185">Reference proteome</keyword>
<evidence type="ECO:0000256" key="2">
    <source>
        <dbReference type="ARBA" id="ARBA00001947"/>
    </source>
</evidence>
<evidence type="ECO:0000256" key="3">
    <source>
        <dbReference type="ARBA" id="ARBA00008290"/>
    </source>
</evidence>
<dbReference type="NCBIfam" id="NF002759">
    <property type="entry name" value="PRK02813.1"/>
    <property type="match status" value="1"/>
</dbReference>
<dbReference type="OrthoDB" id="9880441at2759"/>
<dbReference type="InterPro" id="IPR001948">
    <property type="entry name" value="Peptidase_M18"/>
</dbReference>
<dbReference type="STRING" id="253628.A0A0D2AX29"/>
<dbReference type="SUPFAM" id="SSF53187">
    <property type="entry name" value="Zn-dependent exopeptidases"/>
    <property type="match status" value="1"/>
</dbReference>
<dbReference type="GeneID" id="27313019"/>
<dbReference type="GO" id="GO:0008237">
    <property type="term" value="F:metallopeptidase activity"/>
    <property type="evidence" value="ECO:0007669"/>
    <property type="project" value="UniProtKB-KW"/>
</dbReference>
<comment type="catalytic activity">
    <reaction evidence="1">
        <text>Release of an N-terminal aspartate or glutamate from a peptide, with a preference for aspartate.</text>
        <dbReference type="EC" id="3.4.11.21"/>
    </reaction>
</comment>
<dbReference type="PANTHER" id="PTHR28570">
    <property type="entry name" value="ASPARTYL AMINOPEPTIDASE"/>
    <property type="match status" value="1"/>
</dbReference>
<reference evidence="12 13" key="1">
    <citation type="submission" date="2015-01" db="EMBL/GenBank/DDBJ databases">
        <title>The Genome Sequence of Ochroconis gallopava CBS43764.</title>
        <authorList>
            <consortium name="The Broad Institute Genomics Platform"/>
            <person name="Cuomo C."/>
            <person name="de Hoog S."/>
            <person name="Gorbushina A."/>
            <person name="Stielow B."/>
            <person name="Teixiera M."/>
            <person name="Abouelleil A."/>
            <person name="Chapman S.B."/>
            <person name="Priest M."/>
            <person name="Young S.K."/>
            <person name="Wortman J."/>
            <person name="Nusbaum C."/>
            <person name="Birren B."/>
        </authorList>
    </citation>
    <scope>NUCLEOTIDE SEQUENCE [LARGE SCALE GENOMIC DNA]</scope>
    <source>
        <strain evidence="12 13">CBS 43764</strain>
    </source>
</reference>
<dbReference type="PRINTS" id="PR00932">
    <property type="entry name" value="AMINO1PTASE"/>
</dbReference>
<dbReference type="GO" id="GO:0006508">
    <property type="term" value="P:proteolysis"/>
    <property type="evidence" value="ECO:0007669"/>
    <property type="project" value="UniProtKB-KW"/>
</dbReference>
<evidence type="ECO:0000256" key="11">
    <source>
        <dbReference type="RuleBase" id="RU004386"/>
    </source>
</evidence>
<dbReference type="SUPFAM" id="SSF101821">
    <property type="entry name" value="Aminopeptidase/glucanase lid domain"/>
    <property type="match status" value="1"/>
</dbReference>
<evidence type="ECO:0000313" key="13">
    <source>
        <dbReference type="Proteomes" id="UP000053259"/>
    </source>
</evidence>
<dbReference type="Gene3D" id="3.40.630.10">
    <property type="entry name" value="Zn peptidases"/>
    <property type="match status" value="1"/>
</dbReference>
<dbReference type="GO" id="GO:0000324">
    <property type="term" value="C:fungal-type vacuole"/>
    <property type="evidence" value="ECO:0007669"/>
    <property type="project" value="TreeGrafter"/>
</dbReference>
<evidence type="ECO:0000256" key="6">
    <source>
        <dbReference type="ARBA" id="ARBA00022670"/>
    </source>
</evidence>
<dbReference type="VEuPathDB" id="FungiDB:PV09_05046"/>
<evidence type="ECO:0000256" key="8">
    <source>
        <dbReference type="ARBA" id="ARBA00022801"/>
    </source>
</evidence>
<organism evidence="12 13">
    <name type="scientific">Verruconis gallopava</name>
    <dbReference type="NCBI Taxonomy" id="253628"/>
    <lineage>
        <taxon>Eukaryota</taxon>
        <taxon>Fungi</taxon>
        <taxon>Dikarya</taxon>
        <taxon>Ascomycota</taxon>
        <taxon>Pezizomycotina</taxon>
        <taxon>Dothideomycetes</taxon>
        <taxon>Pleosporomycetidae</taxon>
        <taxon>Venturiales</taxon>
        <taxon>Sympoventuriaceae</taxon>
        <taxon>Verruconis</taxon>
    </lineage>
</organism>
<sequence>MSRFLGSKFWSFRLWFPASPIILYTTTSRSSLDEIKNDYTLDAVTRIQAKSNRHDEILKAAEDFISFANSGPSVYHVVDTIKKQLKPHGFVELDEKEDWEGVIRPGGKYYVRRTGSSGSSIIAFAVGKSWKPGNPFSIIASHVDSPCLKIKPVSDRQSSGFRQIGVETYGGGLWHTWFDRDLGAAGRVFIRTSPTTIESRLIQLHEPILRIPCIASHYEQQNPFKFDVESHLVPVISQQSQEPNAEERKTSAIYEQEIVWSENQYVITSASNRHPELIVDKIAEKLNVHPENVIDFDLSLYDLQKATIGGLNNEFIFSARIDNLMMTFCGLRGFVKSLDDPHALDEESAIRTFVAFDHEEIGSTGPMSAQSTFLPSIMQRLAGTKCSQSIARSILISADVIHAAHPNYHNYHEINHKPHLNQGIVFSSSSRRYLAKSTPSVITLLETICKLPPREDSVRGEIESEPPRTQFFVAPNGRDCGSTVGPHLEANLGIRVVEMGNSTLSMHSIREMAGSTDVDNAIRFFRLFYQNYSYFEEWVTAR</sequence>
<name>A0A0D2AX29_9PEZI</name>
<protein>
    <recommendedName>
        <fullName evidence="4">aspartyl aminopeptidase</fullName>
        <ecNumber evidence="4">3.4.11.21</ecNumber>
    </recommendedName>
</protein>
<dbReference type="Proteomes" id="UP000053259">
    <property type="component" value="Unassembled WGS sequence"/>
</dbReference>
<keyword evidence="9 11" id="KW-0862">Zinc</keyword>
<proteinExistence type="inferred from homology"/>
<accession>A0A0D2AX29</accession>
<dbReference type="AlphaFoldDB" id="A0A0D2AX29"/>
<comment type="cofactor">
    <cofactor evidence="2">
        <name>Zn(2+)</name>
        <dbReference type="ChEBI" id="CHEBI:29105"/>
    </cofactor>
</comment>
<dbReference type="HOGENOM" id="CLU_019532_2_0_1"/>
<dbReference type="EMBL" id="KN847543">
    <property type="protein sequence ID" value="KIW03739.1"/>
    <property type="molecule type" value="Genomic_DNA"/>
</dbReference>
<gene>
    <name evidence="12" type="ORF">PV09_05046</name>
</gene>
<keyword evidence="6 11" id="KW-0645">Protease</keyword>
<dbReference type="EC" id="3.4.11.21" evidence="4"/>
<dbReference type="PANTHER" id="PTHR28570:SF3">
    <property type="entry name" value="ASPARTYL AMINOPEPTIDASE"/>
    <property type="match status" value="1"/>
</dbReference>
<evidence type="ECO:0000256" key="9">
    <source>
        <dbReference type="ARBA" id="ARBA00022833"/>
    </source>
</evidence>
<evidence type="ECO:0000256" key="10">
    <source>
        <dbReference type="ARBA" id="ARBA00023049"/>
    </source>
</evidence>
<keyword evidence="7 11" id="KW-0479">Metal-binding</keyword>
<dbReference type="GO" id="GO:0004177">
    <property type="term" value="F:aminopeptidase activity"/>
    <property type="evidence" value="ECO:0007669"/>
    <property type="project" value="UniProtKB-KW"/>
</dbReference>
<dbReference type="Pfam" id="PF02127">
    <property type="entry name" value="Peptidase_M18"/>
    <property type="match status" value="1"/>
</dbReference>
<dbReference type="FunFam" id="2.30.250.10:FF:000001">
    <property type="entry name" value="Aspartyl aminopeptidase 1"/>
    <property type="match status" value="1"/>
</dbReference>
<comment type="similarity">
    <text evidence="3 11">Belongs to the peptidase M18 family.</text>
</comment>
<keyword evidence="10 11" id="KW-0482">Metalloprotease</keyword>
<keyword evidence="8 11" id="KW-0378">Hydrolase</keyword>
<evidence type="ECO:0000256" key="1">
    <source>
        <dbReference type="ARBA" id="ARBA00001335"/>
    </source>
</evidence>
<evidence type="ECO:0000256" key="5">
    <source>
        <dbReference type="ARBA" id="ARBA00022438"/>
    </source>
</evidence>
<dbReference type="GO" id="GO:0008270">
    <property type="term" value="F:zinc ion binding"/>
    <property type="evidence" value="ECO:0007669"/>
    <property type="project" value="InterPro"/>
</dbReference>
<dbReference type="InParanoid" id="A0A0D2AX29"/>
<keyword evidence="5 11" id="KW-0031">Aminopeptidase</keyword>